<dbReference type="Gene3D" id="3.40.720.10">
    <property type="entry name" value="Alkaline Phosphatase, subunit A"/>
    <property type="match status" value="1"/>
</dbReference>
<dbReference type="InterPro" id="IPR017850">
    <property type="entry name" value="Alkaline_phosphatase_core_sf"/>
</dbReference>
<reference evidence="4" key="1">
    <citation type="submission" date="2018-05" db="EMBL/GenBank/DDBJ databases">
        <authorList>
            <person name="Lanie J.A."/>
            <person name="Ng W.-L."/>
            <person name="Kazmierczak K.M."/>
            <person name="Andrzejewski T.M."/>
            <person name="Davidsen T.M."/>
            <person name="Wayne K.J."/>
            <person name="Tettelin H."/>
            <person name="Glass J.I."/>
            <person name="Rusch D."/>
            <person name="Podicherti R."/>
            <person name="Tsui H.-C.T."/>
            <person name="Winkler M.E."/>
        </authorList>
    </citation>
    <scope>NUCLEOTIDE SEQUENCE</scope>
</reference>
<evidence type="ECO:0000259" key="3">
    <source>
        <dbReference type="Pfam" id="PF00884"/>
    </source>
</evidence>
<feature type="domain" description="Sulfatase N-terminal" evidence="3">
    <location>
        <begin position="12"/>
        <end position="254"/>
    </location>
</feature>
<feature type="non-terminal residue" evidence="4">
    <location>
        <position position="261"/>
    </location>
</feature>
<dbReference type="Pfam" id="PF00884">
    <property type="entry name" value="Sulfatase"/>
    <property type="match status" value="1"/>
</dbReference>
<dbReference type="InterPro" id="IPR000917">
    <property type="entry name" value="Sulfatase_N"/>
</dbReference>
<gene>
    <name evidence="4" type="ORF">METZ01_LOCUS439980</name>
</gene>
<dbReference type="EMBL" id="UINC01178779">
    <property type="protein sequence ID" value="SVD87126.1"/>
    <property type="molecule type" value="Genomic_DNA"/>
</dbReference>
<dbReference type="GO" id="GO:0004065">
    <property type="term" value="F:arylsulfatase activity"/>
    <property type="evidence" value="ECO:0007669"/>
    <property type="project" value="TreeGrafter"/>
</dbReference>
<dbReference type="PANTHER" id="PTHR42693">
    <property type="entry name" value="ARYLSULFATASE FAMILY MEMBER"/>
    <property type="match status" value="1"/>
</dbReference>
<proteinExistence type="inferred from homology"/>
<name>A0A382YV27_9ZZZZ</name>
<dbReference type="PANTHER" id="PTHR42693:SF53">
    <property type="entry name" value="ENDO-4-O-SULFATASE"/>
    <property type="match status" value="1"/>
</dbReference>
<evidence type="ECO:0000313" key="4">
    <source>
        <dbReference type="EMBL" id="SVD87126.1"/>
    </source>
</evidence>
<dbReference type="SUPFAM" id="SSF53649">
    <property type="entry name" value="Alkaline phosphatase-like"/>
    <property type="match status" value="1"/>
</dbReference>
<evidence type="ECO:0000256" key="1">
    <source>
        <dbReference type="ARBA" id="ARBA00008779"/>
    </source>
</evidence>
<evidence type="ECO:0000256" key="2">
    <source>
        <dbReference type="ARBA" id="ARBA00022801"/>
    </source>
</evidence>
<sequence>RNWLYFGILDPKAKTIGHYMQEAGYNTCIAGKWQLQSYDPPSYPGSHLRRGKGMKVSAAGFDEYSLFHSWHTEDKGSRFADPTMYENGKLLKEFNGKYGPDHWVDFINDFIKRRKDDDKPFFVYYAMALPHRPFVPTPDSVDWSDKTKRSIEDPRHFPNMIEYMDKCVGRVIKQVDELGLGENTLVLFYGDNGTHRQITSQTRSGPVVGGKGRTTDAGTHVPLVVRWTGKIKPGINDNLVDSTDFLPTVMEGAGRPVPDET</sequence>
<keyword evidence="2" id="KW-0378">Hydrolase</keyword>
<organism evidence="4">
    <name type="scientific">marine metagenome</name>
    <dbReference type="NCBI Taxonomy" id="408172"/>
    <lineage>
        <taxon>unclassified sequences</taxon>
        <taxon>metagenomes</taxon>
        <taxon>ecological metagenomes</taxon>
    </lineage>
</organism>
<accession>A0A382YV27</accession>
<dbReference type="AlphaFoldDB" id="A0A382YV27"/>
<protein>
    <recommendedName>
        <fullName evidence="3">Sulfatase N-terminal domain-containing protein</fullName>
    </recommendedName>
</protein>
<dbReference type="InterPro" id="IPR050738">
    <property type="entry name" value="Sulfatase"/>
</dbReference>
<comment type="similarity">
    <text evidence="1">Belongs to the sulfatase family.</text>
</comment>
<feature type="non-terminal residue" evidence="4">
    <location>
        <position position="1"/>
    </location>
</feature>